<accession>A0A0G1JBJ0</accession>
<reference evidence="1 2" key="1">
    <citation type="journal article" date="2015" name="Nature">
        <title>rRNA introns, odd ribosomes, and small enigmatic genomes across a large radiation of phyla.</title>
        <authorList>
            <person name="Brown C.T."/>
            <person name="Hug L.A."/>
            <person name="Thomas B.C."/>
            <person name="Sharon I."/>
            <person name="Castelle C.J."/>
            <person name="Singh A."/>
            <person name="Wilkins M.J."/>
            <person name="Williams K.H."/>
            <person name="Banfield J.F."/>
        </authorList>
    </citation>
    <scope>NUCLEOTIDE SEQUENCE [LARGE SCALE GENOMIC DNA]</scope>
</reference>
<dbReference type="Proteomes" id="UP000034736">
    <property type="component" value="Unassembled WGS sequence"/>
</dbReference>
<dbReference type="AlphaFoldDB" id="A0A0G1JBJ0"/>
<dbReference type="STRING" id="1618647.UW30_C0008G0001"/>
<comment type="caution">
    <text evidence="1">The sequence shown here is derived from an EMBL/GenBank/DDBJ whole genome shotgun (WGS) entry which is preliminary data.</text>
</comment>
<dbReference type="EMBL" id="LCHU01000008">
    <property type="protein sequence ID" value="KKT41382.1"/>
    <property type="molecule type" value="Genomic_DNA"/>
</dbReference>
<name>A0A0G1JBJ0_9BACT</name>
<evidence type="ECO:0000313" key="1">
    <source>
        <dbReference type="EMBL" id="KKT41382.1"/>
    </source>
</evidence>
<sequence>LCAGPKNAYELSAKLYNIRTKANILLSAFAITVKAVGGGSVKVNFYENSTHS</sequence>
<protein>
    <submittedName>
        <fullName evidence="1">Uncharacterized protein</fullName>
    </submittedName>
</protein>
<proteinExistence type="predicted"/>
<feature type="non-terminal residue" evidence="1">
    <location>
        <position position="1"/>
    </location>
</feature>
<evidence type="ECO:0000313" key="2">
    <source>
        <dbReference type="Proteomes" id="UP000034736"/>
    </source>
</evidence>
<organism evidence="1 2">
    <name type="scientific">Candidatus Giovannonibacteria bacterium GW2011_GWA2_44_13b</name>
    <dbReference type="NCBI Taxonomy" id="1618647"/>
    <lineage>
        <taxon>Bacteria</taxon>
        <taxon>Candidatus Giovannoniibacteriota</taxon>
    </lineage>
</organism>
<gene>
    <name evidence="1" type="ORF">UW30_C0008G0001</name>
</gene>